<keyword evidence="9" id="KW-0067">ATP-binding</keyword>
<evidence type="ECO:0000256" key="4">
    <source>
        <dbReference type="ARBA" id="ARBA00022553"/>
    </source>
</evidence>
<evidence type="ECO:0000256" key="7">
    <source>
        <dbReference type="ARBA" id="ARBA00022741"/>
    </source>
</evidence>
<evidence type="ECO:0000256" key="8">
    <source>
        <dbReference type="ARBA" id="ARBA00022777"/>
    </source>
</evidence>
<dbReference type="InterPro" id="IPR004358">
    <property type="entry name" value="Sig_transdc_His_kin-like_C"/>
</dbReference>
<keyword evidence="5" id="KW-0808">Transferase</keyword>
<keyword evidence="4" id="KW-0597">Phosphoprotein</keyword>
<dbReference type="FunFam" id="1.10.287.130:FF:000001">
    <property type="entry name" value="Two-component sensor histidine kinase"/>
    <property type="match status" value="1"/>
</dbReference>
<dbReference type="Pfam" id="PF02518">
    <property type="entry name" value="HATPase_c"/>
    <property type="match status" value="1"/>
</dbReference>
<evidence type="ECO:0000313" key="16">
    <source>
        <dbReference type="Proteomes" id="UP000323732"/>
    </source>
</evidence>
<evidence type="ECO:0000256" key="6">
    <source>
        <dbReference type="ARBA" id="ARBA00022692"/>
    </source>
</evidence>
<comment type="subcellular location">
    <subcellularLocation>
        <location evidence="2">Cell membrane</location>
        <topology evidence="2">Multi-pass membrane protein</topology>
    </subcellularLocation>
</comment>
<dbReference type="PANTHER" id="PTHR45453:SF1">
    <property type="entry name" value="PHOSPHATE REGULON SENSOR PROTEIN PHOR"/>
    <property type="match status" value="1"/>
</dbReference>
<keyword evidence="10 13" id="KW-1133">Transmembrane helix</keyword>
<keyword evidence="12 13" id="KW-0472">Membrane</keyword>
<dbReference type="InterPro" id="IPR005467">
    <property type="entry name" value="His_kinase_dom"/>
</dbReference>
<keyword evidence="8 15" id="KW-0418">Kinase</keyword>
<evidence type="ECO:0000256" key="1">
    <source>
        <dbReference type="ARBA" id="ARBA00000085"/>
    </source>
</evidence>
<comment type="caution">
    <text evidence="15">The sequence shown here is derived from an EMBL/GenBank/DDBJ whole genome shotgun (WGS) entry which is preliminary data.</text>
</comment>
<dbReference type="GO" id="GO:0016036">
    <property type="term" value="P:cellular response to phosphate starvation"/>
    <property type="evidence" value="ECO:0007669"/>
    <property type="project" value="TreeGrafter"/>
</dbReference>
<keyword evidence="7" id="KW-0547">Nucleotide-binding</keyword>
<dbReference type="InterPro" id="IPR003661">
    <property type="entry name" value="HisK_dim/P_dom"/>
</dbReference>
<dbReference type="GO" id="GO:0000155">
    <property type="term" value="F:phosphorelay sensor kinase activity"/>
    <property type="evidence" value="ECO:0007669"/>
    <property type="project" value="InterPro"/>
</dbReference>
<dbReference type="Proteomes" id="UP000323732">
    <property type="component" value="Unassembled WGS sequence"/>
</dbReference>
<dbReference type="PANTHER" id="PTHR45453">
    <property type="entry name" value="PHOSPHATE REGULON SENSOR PROTEIN PHOR"/>
    <property type="match status" value="1"/>
</dbReference>
<dbReference type="EMBL" id="VTES01000005">
    <property type="protein sequence ID" value="TYS62263.1"/>
    <property type="molecule type" value="Genomic_DNA"/>
</dbReference>
<feature type="domain" description="Histidine kinase" evidence="14">
    <location>
        <begin position="237"/>
        <end position="459"/>
    </location>
</feature>
<evidence type="ECO:0000313" key="15">
    <source>
        <dbReference type="EMBL" id="TYS62263.1"/>
    </source>
</evidence>
<dbReference type="Gene3D" id="1.10.287.130">
    <property type="match status" value="1"/>
</dbReference>
<feature type="transmembrane region" description="Helical" evidence="13">
    <location>
        <begin position="28"/>
        <end position="53"/>
    </location>
</feature>
<dbReference type="Gene3D" id="3.30.565.10">
    <property type="entry name" value="Histidine kinase-like ATPase, C-terminal domain"/>
    <property type="match status" value="1"/>
</dbReference>
<dbReference type="InterPro" id="IPR050351">
    <property type="entry name" value="BphY/WalK/GraS-like"/>
</dbReference>
<evidence type="ECO:0000259" key="14">
    <source>
        <dbReference type="PROSITE" id="PS50109"/>
    </source>
</evidence>
<dbReference type="PRINTS" id="PR00344">
    <property type="entry name" value="BCTRLSENSOR"/>
</dbReference>
<keyword evidence="11" id="KW-0902">Two-component regulatory system</keyword>
<organism evidence="15 16">
    <name type="scientific">Bacillus infantis</name>
    <dbReference type="NCBI Taxonomy" id="324767"/>
    <lineage>
        <taxon>Bacteria</taxon>
        <taxon>Bacillati</taxon>
        <taxon>Bacillota</taxon>
        <taxon>Bacilli</taxon>
        <taxon>Bacillales</taxon>
        <taxon>Bacillaceae</taxon>
        <taxon>Bacillus</taxon>
    </lineage>
</organism>
<dbReference type="SUPFAM" id="SSF55874">
    <property type="entry name" value="ATPase domain of HSP90 chaperone/DNA topoisomerase II/histidine kinase"/>
    <property type="match status" value="1"/>
</dbReference>
<dbReference type="PROSITE" id="PS50109">
    <property type="entry name" value="HIS_KIN"/>
    <property type="match status" value="1"/>
</dbReference>
<dbReference type="SMART" id="SM00388">
    <property type="entry name" value="HisKA"/>
    <property type="match status" value="1"/>
</dbReference>
<feature type="transmembrane region" description="Helical" evidence="13">
    <location>
        <begin position="193"/>
        <end position="212"/>
    </location>
</feature>
<evidence type="ECO:0000256" key="9">
    <source>
        <dbReference type="ARBA" id="ARBA00022840"/>
    </source>
</evidence>
<dbReference type="InterPro" id="IPR036097">
    <property type="entry name" value="HisK_dim/P_sf"/>
</dbReference>
<dbReference type="SUPFAM" id="SSF47384">
    <property type="entry name" value="Homodimeric domain of signal transducing histidine kinase"/>
    <property type="match status" value="1"/>
</dbReference>
<dbReference type="SMART" id="SM00387">
    <property type="entry name" value="HATPase_c"/>
    <property type="match status" value="1"/>
</dbReference>
<dbReference type="EC" id="2.7.13.3" evidence="3"/>
<protein>
    <recommendedName>
        <fullName evidence="3">histidine kinase</fullName>
        <ecNumber evidence="3">2.7.13.3</ecNumber>
    </recommendedName>
</protein>
<dbReference type="CDD" id="cd00082">
    <property type="entry name" value="HisKA"/>
    <property type="match status" value="1"/>
</dbReference>
<evidence type="ECO:0000256" key="12">
    <source>
        <dbReference type="ARBA" id="ARBA00023136"/>
    </source>
</evidence>
<evidence type="ECO:0000256" key="2">
    <source>
        <dbReference type="ARBA" id="ARBA00004651"/>
    </source>
</evidence>
<gene>
    <name evidence="15" type="ORF">FZD47_19550</name>
</gene>
<evidence type="ECO:0000256" key="13">
    <source>
        <dbReference type="SAM" id="Phobius"/>
    </source>
</evidence>
<proteinExistence type="predicted"/>
<dbReference type="GO" id="GO:0004721">
    <property type="term" value="F:phosphoprotein phosphatase activity"/>
    <property type="evidence" value="ECO:0007669"/>
    <property type="project" value="TreeGrafter"/>
</dbReference>
<reference evidence="15 16" key="1">
    <citation type="submission" date="2019-08" db="EMBL/GenBank/DDBJ databases">
        <title>Bacillus genomes from the desert of Cuatro Cienegas, Coahuila.</title>
        <authorList>
            <person name="Olmedo-Alvarez G."/>
        </authorList>
    </citation>
    <scope>NUCLEOTIDE SEQUENCE [LARGE SCALE GENOMIC DNA]</scope>
    <source>
        <strain evidence="15 16">CH37_1T</strain>
    </source>
</reference>
<name>A0A5D4SG39_9BACI</name>
<comment type="catalytic activity">
    <reaction evidence="1">
        <text>ATP + protein L-histidine = ADP + protein N-phospho-L-histidine.</text>
        <dbReference type="EC" id="2.7.13.3"/>
    </reaction>
</comment>
<sequence length="461" mass="52474">MKPRPFLDRWKKKLPQEVFGQTSLRLTLFYSGIITLFLIIFVIIVLFILYGVIYADQERKITELANRETNEFQEDGFRRHRPQQREGDKQVFLSENQLFYYVAAGDGSLVSANESFGPLRPLFLDLVKNWTPGQSEIRQKTLQIPEDDADYSQFRDFDIRVLMLARPVIINGQAAGMMYIGLDISNLNTIFKWVVIVLSSLAAVFIGIGVWLSRMMSRRALIPIEKSYNQQREFVANASHELRTPLSVIFSSVEAIEMELEDPDPFTRKMMNGLKHEVKRMTKLINDLLTLARSDSADGAVLERKWEDMRPLGAQVLDSFDSFAAEKQIRLSLHAPEQVMVHADSGMLVQLLYILVDNAIKYSPSGGEVSVNLGVKWEKQSGIFVLSVKDTGMGMSREEQVQVFDRFFRADKARSRKEGGHGLGLSIAKWIADVHRGKITVESEPGEGTEFRVVIPFEKNN</sequence>
<dbReference type="AlphaFoldDB" id="A0A5D4SG39"/>
<dbReference type="FunFam" id="3.30.565.10:FF:000006">
    <property type="entry name" value="Sensor histidine kinase WalK"/>
    <property type="match status" value="1"/>
</dbReference>
<evidence type="ECO:0000256" key="11">
    <source>
        <dbReference type="ARBA" id="ARBA00023012"/>
    </source>
</evidence>
<dbReference type="Pfam" id="PF00512">
    <property type="entry name" value="HisKA"/>
    <property type="match status" value="1"/>
</dbReference>
<dbReference type="RefSeq" id="WP_148950619.1">
    <property type="nucleotide sequence ID" value="NZ_VTES01000005.1"/>
</dbReference>
<evidence type="ECO:0000256" key="3">
    <source>
        <dbReference type="ARBA" id="ARBA00012438"/>
    </source>
</evidence>
<dbReference type="InterPro" id="IPR036890">
    <property type="entry name" value="HATPase_C_sf"/>
</dbReference>
<dbReference type="InterPro" id="IPR003594">
    <property type="entry name" value="HATPase_dom"/>
</dbReference>
<evidence type="ECO:0000256" key="10">
    <source>
        <dbReference type="ARBA" id="ARBA00022989"/>
    </source>
</evidence>
<dbReference type="GO" id="GO:0005886">
    <property type="term" value="C:plasma membrane"/>
    <property type="evidence" value="ECO:0007669"/>
    <property type="project" value="UniProtKB-SubCell"/>
</dbReference>
<dbReference type="GO" id="GO:0005524">
    <property type="term" value="F:ATP binding"/>
    <property type="evidence" value="ECO:0007669"/>
    <property type="project" value="UniProtKB-KW"/>
</dbReference>
<evidence type="ECO:0000256" key="5">
    <source>
        <dbReference type="ARBA" id="ARBA00022679"/>
    </source>
</evidence>
<keyword evidence="6 13" id="KW-0812">Transmembrane</keyword>
<accession>A0A5D4SG39</accession>